<dbReference type="Proteomes" id="UP000461443">
    <property type="component" value="Unassembled WGS sequence"/>
</dbReference>
<comment type="similarity">
    <text evidence="1 2">Belongs to the RNase T2 family.</text>
</comment>
<reference evidence="3 4" key="1">
    <citation type="submission" date="2019-12" db="EMBL/GenBank/DDBJ databases">
        <authorList>
            <person name="Lee S.D."/>
        </authorList>
    </citation>
    <scope>NUCLEOTIDE SEQUENCE [LARGE SCALE GENOMIC DNA]</scope>
    <source>
        <strain evidence="3 4">SAP-6</strain>
    </source>
</reference>
<accession>A0A845SGZ0</accession>
<dbReference type="InterPro" id="IPR036430">
    <property type="entry name" value="RNase_T2-like_sf"/>
</dbReference>
<dbReference type="SUPFAM" id="SSF55895">
    <property type="entry name" value="Ribonuclease Rh-like"/>
    <property type="match status" value="1"/>
</dbReference>
<evidence type="ECO:0000256" key="2">
    <source>
        <dbReference type="RuleBase" id="RU004328"/>
    </source>
</evidence>
<reference evidence="3 4" key="2">
    <citation type="submission" date="2020-02" db="EMBL/GenBank/DDBJ databases">
        <title>The new genus of Enterobacteriales.</title>
        <authorList>
            <person name="Kim I.S."/>
        </authorList>
    </citation>
    <scope>NUCLEOTIDE SEQUENCE [LARGE SCALE GENOMIC DNA]</scope>
    <source>
        <strain evidence="3 4">SAP-6</strain>
    </source>
</reference>
<dbReference type="PROSITE" id="PS00531">
    <property type="entry name" value="RNASE_T2_2"/>
    <property type="match status" value="1"/>
</dbReference>
<evidence type="ECO:0000256" key="1">
    <source>
        <dbReference type="ARBA" id="ARBA00007469"/>
    </source>
</evidence>
<dbReference type="InterPro" id="IPR001568">
    <property type="entry name" value="RNase_T2-like"/>
</dbReference>
<name>A0A845SGZ0_9GAMM</name>
<dbReference type="AlphaFoldDB" id="A0A845SGZ0"/>
<dbReference type="InterPro" id="IPR033130">
    <property type="entry name" value="RNase_T2_His_AS_2"/>
</dbReference>
<dbReference type="GO" id="GO:0033897">
    <property type="term" value="F:ribonuclease T2 activity"/>
    <property type="evidence" value="ECO:0007669"/>
    <property type="project" value="InterPro"/>
</dbReference>
<dbReference type="Pfam" id="PF00445">
    <property type="entry name" value="Ribonuclease_T2"/>
    <property type="match status" value="1"/>
</dbReference>
<evidence type="ECO:0000313" key="3">
    <source>
        <dbReference type="EMBL" id="NDL64373.1"/>
    </source>
</evidence>
<dbReference type="EMBL" id="WUBS01000012">
    <property type="protein sequence ID" value="NDL64373.1"/>
    <property type="molecule type" value="Genomic_DNA"/>
</dbReference>
<sequence>MLDDQDYRHIVTSEPTGLMQHEWKKHGTCYGEGQLEYFNDFKNLRTVVKYNKEFREHIGKTVFLKDLKYWFPANTSFRCAFKNEKQYLFEVFYLINKDGSPFYQEKSLQIGERCIESPITIPDAINVHG</sequence>
<proteinExistence type="inferred from homology"/>
<dbReference type="GO" id="GO:0003723">
    <property type="term" value="F:RNA binding"/>
    <property type="evidence" value="ECO:0007669"/>
    <property type="project" value="InterPro"/>
</dbReference>
<evidence type="ECO:0008006" key="5">
    <source>
        <dbReference type="Google" id="ProtNLM"/>
    </source>
</evidence>
<protein>
    <recommendedName>
        <fullName evidence="5">S-RNase</fullName>
    </recommendedName>
</protein>
<dbReference type="RefSeq" id="WP_162367095.1">
    <property type="nucleotide sequence ID" value="NZ_WUBS01000012.1"/>
</dbReference>
<evidence type="ECO:0000313" key="4">
    <source>
        <dbReference type="Proteomes" id="UP000461443"/>
    </source>
</evidence>
<dbReference type="Gene3D" id="3.90.730.10">
    <property type="entry name" value="Ribonuclease T2-like"/>
    <property type="match status" value="1"/>
</dbReference>
<organism evidence="3 4">
    <name type="scientific">Acerihabitans arboris</name>
    <dbReference type="NCBI Taxonomy" id="2691583"/>
    <lineage>
        <taxon>Bacteria</taxon>
        <taxon>Pseudomonadati</taxon>
        <taxon>Pseudomonadota</taxon>
        <taxon>Gammaproteobacteria</taxon>
        <taxon>Enterobacterales</taxon>
        <taxon>Pectobacteriaceae</taxon>
        <taxon>Acerihabitans</taxon>
    </lineage>
</organism>
<keyword evidence="4" id="KW-1185">Reference proteome</keyword>
<gene>
    <name evidence="3" type="ORF">GRH90_16700</name>
</gene>
<comment type="caution">
    <text evidence="3">The sequence shown here is derived from an EMBL/GenBank/DDBJ whole genome shotgun (WGS) entry which is preliminary data.</text>
</comment>